<dbReference type="Gene3D" id="1.10.150.130">
    <property type="match status" value="1"/>
</dbReference>
<accession>A0A2V1IQ30</accession>
<dbReference type="PANTHER" id="PTHR30349:SF64">
    <property type="entry name" value="PROPHAGE INTEGRASE INTD-RELATED"/>
    <property type="match status" value="1"/>
</dbReference>
<dbReference type="RefSeq" id="WP_107037097.1">
    <property type="nucleotide sequence ID" value="NZ_CAPZUQ010000018.1"/>
</dbReference>
<comment type="similarity">
    <text evidence="1">Belongs to the 'phage' integrase family.</text>
</comment>
<dbReference type="Gene3D" id="1.10.443.10">
    <property type="entry name" value="Intergrase catalytic core"/>
    <property type="match status" value="1"/>
</dbReference>
<dbReference type="Pfam" id="PF00589">
    <property type="entry name" value="Phage_integrase"/>
    <property type="match status" value="1"/>
</dbReference>
<dbReference type="InterPro" id="IPR011010">
    <property type="entry name" value="DNA_brk_join_enz"/>
</dbReference>
<dbReference type="Proteomes" id="UP000244925">
    <property type="component" value="Unassembled WGS sequence"/>
</dbReference>
<keyword evidence="2" id="KW-0238">DNA-binding</keyword>
<dbReference type="Pfam" id="PF13102">
    <property type="entry name" value="Phage_int_SAM_5"/>
    <property type="match status" value="1"/>
</dbReference>
<dbReference type="GO" id="GO:0006310">
    <property type="term" value="P:DNA recombination"/>
    <property type="evidence" value="ECO:0007669"/>
    <property type="project" value="UniProtKB-KW"/>
</dbReference>
<evidence type="ECO:0000259" key="4">
    <source>
        <dbReference type="PROSITE" id="PS51898"/>
    </source>
</evidence>
<sequence length="419" mass="48624">MKKDRLTVLFYRRSTVTKTGECAIRMRISVNGTRIDSNTGKYIDPALWNQSKERAKGTSKNAIDLNDYIDETNIKLFKLFQDMQSEGVVATAQELHNRFFNIGVHKVVERMIITTFQEHNQECRALMGRDFELGTIKKYETITRLLQRYIKKKYEVEDLPLTSLDRDFVHGFEMYLKIDRNQQQNTVARYMKGLKKITNRALANDWITKDPFAGIKVRTVQTNPTFLTLDELHIIYRRHFDGVLDVVRDMFVMAAFTGLAFIDISNLKREHVVEDNDGNMWIRKPRQKTDIVQNIPLLDIPKAILKKYEDNPKAAEKGTLLPVPCNQVMNRYLKEIGNICEIGKVLTTHVARHTYATVCLSQGVRIENVSKMLGHTSIKMTQHYARVLDSSIMEDMQNIREVMAGDLFTKKKRGRKKKQ</sequence>
<dbReference type="InterPro" id="IPR010998">
    <property type="entry name" value="Integrase_recombinase_N"/>
</dbReference>
<dbReference type="InterPro" id="IPR050090">
    <property type="entry name" value="Tyrosine_recombinase_XerCD"/>
</dbReference>
<dbReference type="GeneID" id="93425203"/>
<dbReference type="GO" id="GO:0003677">
    <property type="term" value="F:DNA binding"/>
    <property type="evidence" value="ECO:0007669"/>
    <property type="project" value="UniProtKB-KW"/>
</dbReference>
<dbReference type="PROSITE" id="PS51898">
    <property type="entry name" value="TYR_RECOMBINASE"/>
    <property type="match status" value="1"/>
</dbReference>
<gene>
    <name evidence="5" type="ORF">C5O25_12895</name>
</gene>
<comment type="caution">
    <text evidence="5">The sequence shown here is derived from an EMBL/GenBank/DDBJ whole genome shotgun (WGS) entry which is preliminary data.</text>
</comment>
<dbReference type="AlphaFoldDB" id="A0A2V1IQ30"/>
<dbReference type="InterPro" id="IPR035386">
    <property type="entry name" value="Arm-DNA-bind_5"/>
</dbReference>
<name>A0A2V1IQ30_9BACT</name>
<organism evidence="5 6">
    <name type="scientific">Paramuribaculum intestinale</name>
    <dbReference type="NCBI Taxonomy" id="2094151"/>
    <lineage>
        <taxon>Bacteria</taxon>
        <taxon>Pseudomonadati</taxon>
        <taxon>Bacteroidota</taxon>
        <taxon>Bacteroidia</taxon>
        <taxon>Bacteroidales</taxon>
        <taxon>Muribaculaceae</taxon>
        <taxon>Paramuribaculum</taxon>
    </lineage>
</organism>
<dbReference type="EMBL" id="PUBV01000083">
    <property type="protein sequence ID" value="PWB05148.1"/>
    <property type="molecule type" value="Genomic_DNA"/>
</dbReference>
<dbReference type="InterPro" id="IPR025269">
    <property type="entry name" value="SAM-like_dom"/>
</dbReference>
<dbReference type="GO" id="GO:0015074">
    <property type="term" value="P:DNA integration"/>
    <property type="evidence" value="ECO:0007669"/>
    <property type="project" value="InterPro"/>
</dbReference>
<evidence type="ECO:0000313" key="6">
    <source>
        <dbReference type="Proteomes" id="UP000244925"/>
    </source>
</evidence>
<evidence type="ECO:0000256" key="1">
    <source>
        <dbReference type="ARBA" id="ARBA00008857"/>
    </source>
</evidence>
<dbReference type="Pfam" id="PF17293">
    <property type="entry name" value="Arm-DNA-bind_5"/>
    <property type="match status" value="1"/>
</dbReference>
<dbReference type="SUPFAM" id="SSF56349">
    <property type="entry name" value="DNA breaking-rejoining enzymes"/>
    <property type="match status" value="1"/>
</dbReference>
<dbReference type="InterPro" id="IPR002104">
    <property type="entry name" value="Integrase_catalytic"/>
</dbReference>
<keyword evidence="3" id="KW-0233">DNA recombination</keyword>
<dbReference type="CDD" id="cd01185">
    <property type="entry name" value="INTN1_C_like"/>
    <property type="match status" value="1"/>
</dbReference>
<dbReference type="PANTHER" id="PTHR30349">
    <property type="entry name" value="PHAGE INTEGRASE-RELATED"/>
    <property type="match status" value="1"/>
</dbReference>
<evidence type="ECO:0000256" key="3">
    <source>
        <dbReference type="ARBA" id="ARBA00023172"/>
    </source>
</evidence>
<proteinExistence type="inferred from homology"/>
<feature type="domain" description="Tyr recombinase" evidence="4">
    <location>
        <begin position="222"/>
        <end position="401"/>
    </location>
</feature>
<protein>
    <submittedName>
        <fullName evidence="5">Site-specific integrase</fullName>
    </submittedName>
</protein>
<evidence type="ECO:0000313" key="5">
    <source>
        <dbReference type="EMBL" id="PWB05148.1"/>
    </source>
</evidence>
<keyword evidence="6" id="KW-1185">Reference proteome</keyword>
<reference evidence="6" key="1">
    <citation type="submission" date="2018-02" db="EMBL/GenBank/DDBJ databases">
        <authorList>
            <person name="Clavel T."/>
            <person name="Strowig T."/>
        </authorList>
    </citation>
    <scope>NUCLEOTIDE SEQUENCE [LARGE SCALE GENOMIC DNA]</scope>
    <source>
        <strain evidence="6">DSM 100764</strain>
    </source>
</reference>
<evidence type="ECO:0000256" key="2">
    <source>
        <dbReference type="ARBA" id="ARBA00023125"/>
    </source>
</evidence>
<dbReference type="InterPro" id="IPR013762">
    <property type="entry name" value="Integrase-like_cat_sf"/>
</dbReference>